<dbReference type="CTD" id="20208935"/>
<dbReference type="InParanoid" id="T1FJD6"/>
<dbReference type="eggNOG" id="KOG4441">
    <property type="taxonomic scope" value="Eukaryota"/>
</dbReference>
<accession>T1FJD6</accession>
<proteinExistence type="predicted"/>
<dbReference type="EMBL" id="AMQM01008657">
    <property type="status" value="NOT_ANNOTATED_CDS"/>
    <property type="molecule type" value="Genomic_DNA"/>
</dbReference>
<dbReference type="HOGENOM" id="CLU_682019_0_0_1"/>
<reference evidence="2 4" key="2">
    <citation type="journal article" date="2013" name="Nature">
        <title>Insights into bilaterian evolution from three spiralian genomes.</title>
        <authorList>
            <person name="Simakov O."/>
            <person name="Marletaz F."/>
            <person name="Cho S.J."/>
            <person name="Edsinger-Gonzales E."/>
            <person name="Havlak P."/>
            <person name="Hellsten U."/>
            <person name="Kuo D.H."/>
            <person name="Larsson T."/>
            <person name="Lv J."/>
            <person name="Arendt D."/>
            <person name="Savage R."/>
            <person name="Osoegawa K."/>
            <person name="de Jong P."/>
            <person name="Grimwood J."/>
            <person name="Chapman J.A."/>
            <person name="Shapiro H."/>
            <person name="Aerts A."/>
            <person name="Otillar R.P."/>
            <person name="Terry A.Y."/>
            <person name="Boore J.L."/>
            <person name="Grigoriev I.V."/>
            <person name="Lindberg D.R."/>
            <person name="Seaver E.C."/>
            <person name="Weisblat D.A."/>
            <person name="Putnam N.H."/>
            <person name="Rokhsar D.S."/>
        </authorList>
    </citation>
    <scope>NUCLEOTIDE SEQUENCE</scope>
</reference>
<dbReference type="Pfam" id="PF00651">
    <property type="entry name" value="BTB"/>
    <property type="match status" value="1"/>
</dbReference>
<dbReference type="PANTHER" id="PTHR24410:SF23">
    <property type="entry name" value="BTB DOMAIN-CONTAINING PROTEIN-RELATED"/>
    <property type="match status" value="1"/>
</dbReference>
<dbReference type="OMA" id="RCINKEC"/>
<feature type="domain" description="BTB" evidence="1">
    <location>
        <begin position="143"/>
        <end position="203"/>
    </location>
</feature>
<dbReference type="SMART" id="SM00875">
    <property type="entry name" value="BACK"/>
    <property type="match status" value="1"/>
</dbReference>
<dbReference type="EnsemblMetazoa" id="HelroT183252">
    <property type="protein sequence ID" value="HelroP183252"/>
    <property type="gene ID" value="HelroG183252"/>
</dbReference>
<dbReference type="RefSeq" id="XP_009010532.1">
    <property type="nucleotide sequence ID" value="XM_009012284.1"/>
</dbReference>
<reference evidence="3" key="3">
    <citation type="submission" date="2015-06" db="UniProtKB">
        <authorList>
            <consortium name="EnsemblMetazoa"/>
        </authorList>
    </citation>
    <scope>IDENTIFICATION</scope>
</reference>
<dbReference type="Gene3D" id="1.25.40.420">
    <property type="match status" value="1"/>
</dbReference>
<dbReference type="EMBL" id="KB095821">
    <property type="protein sequence ID" value="ESO11372.1"/>
    <property type="molecule type" value="Genomic_DNA"/>
</dbReference>
<dbReference type="InterPro" id="IPR011333">
    <property type="entry name" value="SKP1/BTB/POZ_sf"/>
</dbReference>
<evidence type="ECO:0000259" key="1">
    <source>
        <dbReference type="PROSITE" id="PS50097"/>
    </source>
</evidence>
<evidence type="ECO:0000313" key="4">
    <source>
        <dbReference type="Proteomes" id="UP000015101"/>
    </source>
</evidence>
<organism evidence="3 4">
    <name type="scientific">Helobdella robusta</name>
    <name type="common">Californian leech</name>
    <dbReference type="NCBI Taxonomy" id="6412"/>
    <lineage>
        <taxon>Eukaryota</taxon>
        <taxon>Metazoa</taxon>
        <taxon>Spiralia</taxon>
        <taxon>Lophotrochozoa</taxon>
        <taxon>Annelida</taxon>
        <taxon>Clitellata</taxon>
        <taxon>Hirudinea</taxon>
        <taxon>Rhynchobdellida</taxon>
        <taxon>Glossiphoniidae</taxon>
        <taxon>Helobdella</taxon>
    </lineage>
</organism>
<reference evidence="4" key="1">
    <citation type="submission" date="2012-12" db="EMBL/GenBank/DDBJ databases">
        <authorList>
            <person name="Hellsten U."/>
            <person name="Grimwood J."/>
            <person name="Chapman J.A."/>
            <person name="Shapiro H."/>
            <person name="Aerts A."/>
            <person name="Otillar R.P."/>
            <person name="Terry A.Y."/>
            <person name="Boore J.L."/>
            <person name="Simakov O."/>
            <person name="Marletaz F."/>
            <person name="Cho S.-J."/>
            <person name="Edsinger-Gonzales E."/>
            <person name="Havlak P."/>
            <person name="Kuo D.-H."/>
            <person name="Larsson T."/>
            <person name="Lv J."/>
            <person name="Arendt D."/>
            <person name="Savage R."/>
            <person name="Osoegawa K."/>
            <person name="de Jong P."/>
            <person name="Lindberg D.R."/>
            <person name="Seaver E.C."/>
            <person name="Weisblat D.A."/>
            <person name="Putnam N.H."/>
            <person name="Grigoriev I.V."/>
            <person name="Rokhsar D.S."/>
        </authorList>
    </citation>
    <scope>NUCLEOTIDE SEQUENCE</scope>
</reference>
<dbReference type="InterPro" id="IPR011705">
    <property type="entry name" value="BACK"/>
</dbReference>
<dbReference type="Proteomes" id="UP000015101">
    <property type="component" value="Unassembled WGS sequence"/>
</dbReference>
<dbReference type="PROSITE" id="PS50097">
    <property type="entry name" value="BTB"/>
    <property type="match status" value="1"/>
</dbReference>
<evidence type="ECO:0000313" key="3">
    <source>
        <dbReference type="EnsemblMetazoa" id="HelroP183252"/>
    </source>
</evidence>
<gene>
    <name evidence="3" type="primary">20208935</name>
    <name evidence="2" type="ORF">HELRODRAFT_183252</name>
</gene>
<dbReference type="Pfam" id="PF07707">
    <property type="entry name" value="BACK"/>
    <property type="match status" value="1"/>
</dbReference>
<dbReference type="PANTHER" id="PTHR24410">
    <property type="entry name" value="HL07962P-RELATED"/>
    <property type="match status" value="1"/>
</dbReference>
<dbReference type="STRING" id="6412.T1FJD6"/>
<dbReference type="KEGG" id="hro:HELRODRAFT_183252"/>
<evidence type="ECO:0000313" key="2">
    <source>
        <dbReference type="EMBL" id="ESO11372.1"/>
    </source>
</evidence>
<protein>
    <recommendedName>
        <fullName evidence="1">BTB domain-containing protein</fullName>
    </recommendedName>
</protein>
<dbReference type="CDD" id="cd18186">
    <property type="entry name" value="BTB_POZ_ZBTB_KLHL-like"/>
    <property type="match status" value="1"/>
</dbReference>
<keyword evidence="4" id="KW-1185">Reference proteome</keyword>
<dbReference type="InterPro" id="IPR051481">
    <property type="entry name" value="BTB-POZ/Galectin-3-binding"/>
</dbReference>
<dbReference type="GeneID" id="20208935"/>
<dbReference type="AlphaFoldDB" id="T1FJD6"/>
<dbReference type="InterPro" id="IPR000210">
    <property type="entry name" value="BTB/POZ_dom"/>
</dbReference>
<dbReference type="SMART" id="SM00225">
    <property type="entry name" value="BTB"/>
    <property type="match status" value="1"/>
</dbReference>
<dbReference type="Gene3D" id="3.30.710.10">
    <property type="entry name" value="Potassium Channel Kv1.1, Chain A"/>
    <property type="match status" value="1"/>
</dbReference>
<dbReference type="OrthoDB" id="6350321at2759"/>
<sequence>MSRRLPGTTASEELIGAEPGSLCASTRCINKECYKENKAPNLRSCTCYDSNLDTTPGGGGPVATGPDGRSFGVQQSVMTTPPVPVNNSQMKTFGTPKNMSYVMSGGPLCAHGSNCQETNARYQEGCFRVGDHLHRLWMDQKMCDLVLRCSDGEIKAHKVVLSAYSSYVLENFSKFPDSAGIAIDLPDFSQDVVMIVLCYVYCGGGGEDQFELELNSQLVGPLMLVADELGVCDLVKCCVRYLCNVDPENAIFHYAIADNFGLTEIREKIYHYLLQNFENVWETRHFRMLHPDRLMSLLSDDRLVVCDEITVFYAALYWMEADRERRKSLAPTLLRYGVRLMCISPEYLVDKVEKVTWLFDNPECYALLNEALRCHALLLSGGRMPISSAFQEQCQRTCLRMDVC</sequence>
<name>T1FJD6_HELRO</name>
<dbReference type="SUPFAM" id="SSF54695">
    <property type="entry name" value="POZ domain"/>
    <property type="match status" value="1"/>
</dbReference>